<feature type="region of interest" description="Disordered" evidence="1">
    <location>
        <begin position="142"/>
        <end position="173"/>
    </location>
</feature>
<gene>
    <name evidence="2" type="ORF">C2G38_2219067</name>
</gene>
<dbReference type="AlphaFoldDB" id="A0A397U608"/>
<evidence type="ECO:0000313" key="2">
    <source>
        <dbReference type="EMBL" id="RIB05644.1"/>
    </source>
</evidence>
<sequence length="173" mass="19101">MSLNVPVKLSLVEVKLPLAMINALLEEAVAKTKSGETLLTLTFTMMILSQTTIKTNEPENMPTSLTGIKFTPNNPYLDTIHENSQAEQTHMAGLEIDDQRILEAAGKVDDQHIATNDNSMWVTGDASKEIDKMETELISTVEEEKGTDPIPTYSAVLKTGDSRKRKPKLQDNT</sequence>
<evidence type="ECO:0000313" key="3">
    <source>
        <dbReference type="Proteomes" id="UP000266673"/>
    </source>
</evidence>
<dbReference type="Proteomes" id="UP000266673">
    <property type="component" value="Unassembled WGS sequence"/>
</dbReference>
<keyword evidence="3" id="KW-1185">Reference proteome</keyword>
<accession>A0A397U608</accession>
<proteinExistence type="predicted"/>
<comment type="caution">
    <text evidence="2">The sequence shown here is derived from an EMBL/GenBank/DDBJ whole genome shotgun (WGS) entry which is preliminary data.</text>
</comment>
<evidence type="ECO:0000256" key="1">
    <source>
        <dbReference type="SAM" id="MobiDB-lite"/>
    </source>
</evidence>
<protein>
    <submittedName>
        <fullName evidence="2">Uncharacterized protein</fullName>
    </submittedName>
</protein>
<dbReference type="EMBL" id="QKWP01001944">
    <property type="protein sequence ID" value="RIB05644.1"/>
    <property type="molecule type" value="Genomic_DNA"/>
</dbReference>
<reference evidence="2 3" key="1">
    <citation type="submission" date="2018-06" db="EMBL/GenBank/DDBJ databases">
        <title>Comparative genomics reveals the genomic features of Rhizophagus irregularis, R. cerebriforme, R. diaphanum and Gigaspora rosea, and their symbiotic lifestyle signature.</title>
        <authorList>
            <person name="Morin E."/>
            <person name="San Clemente H."/>
            <person name="Chen E.C.H."/>
            <person name="De La Providencia I."/>
            <person name="Hainaut M."/>
            <person name="Kuo A."/>
            <person name="Kohler A."/>
            <person name="Murat C."/>
            <person name="Tang N."/>
            <person name="Roy S."/>
            <person name="Loubradou J."/>
            <person name="Henrissat B."/>
            <person name="Grigoriev I.V."/>
            <person name="Corradi N."/>
            <person name="Roux C."/>
            <person name="Martin F.M."/>
        </authorList>
    </citation>
    <scope>NUCLEOTIDE SEQUENCE [LARGE SCALE GENOMIC DNA]</scope>
    <source>
        <strain evidence="2 3">DAOM 194757</strain>
    </source>
</reference>
<organism evidence="2 3">
    <name type="scientific">Gigaspora rosea</name>
    <dbReference type="NCBI Taxonomy" id="44941"/>
    <lineage>
        <taxon>Eukaryota</taxon>
        <taxon>Fungi</taxon>
        <taxon>Fungi incertae sedis</taxon>
        <taxon>Mucoromycota</taxon>
        <taxon>Glomeromycotina</taxon>
        <taxon>Glomeromycetes</taxon>
        <taxon>Diversisporales</taxon>
        <taxon>Gigasporaceae</taxon>
        <taxon>Gigaspora</taxon>
    </lineage>
</organism>
<name>A0A397U608_9GLOM</name>